<dbReference type="PANTHER" id="PTHR43312">
    <property type="entry name" value="D-THREO-ALDOSE 1-DEHYDROGENASE"/>
    <property type="match status" value="1"/>
</dbReference>
<gene>
    <name evidence="2" type="ORF">CLV35_3799</name>
</gene>
<feature type="domain" description="NADP-dependent oxidoreductase" evidence="1">
    <location>
        <begin position="15"/>
        <end position="308"/>
    </location>
</feature>
<proteinExistence type="predicted"/>
<dbReference type="InterPro" id="IPR023210">
    <property type="entry name" value="NADP_OxRdtase_dom"/>
</dbReference>
<dbReference type="InterPro" id="IPR053135">
    <property type="entry name" value="AKR2_Oxidoreductase"/>
</dbReference>
<reference evidence="2 3" key="1">
    <citation type="submission" date="2018-10" db="EMBL/GenBank/DDBJ databases">
        <title>Genomic Encyclopedia of Archaeal and Bacterial Type Strains, Phase II (KMG-II): from individual species to whole genera.</title>
        <authorList>
            <person name="Goeker M."/>
        </authorList>
    </citation>
    <scope>NUCLEOTIDE SEQUENCE [LARGE SCALE GENOMIC DNA]</scope>
    <source>
        <strain evidence="2 3">RP-AC37</strain>
    </source>
</reference>
<dbReference type="Proteomes" id="UP000281955">
    <property type="component" value="Unassembled WGS sequence"/>
</dbReference>
<dbReference type="OrthoDB" id="9768793at2"/>
<dbReference type="InterPro" id="IPR036812">
    <property type="entry name" value="NAD(P)_OxRdtase_dom_sf"/>
</dbReference>
<evidence type="ECO:0000259" key="1">
    <source>
        <dbReference type="Pfam" id="PF00248"/>
    </source>
</evidence>
<accession>A0A420XK54</accession>
<dbReference type="Gene3D" id="3.20.20.100">
    <property type="entry name" value="NADP-dependent oxidoreductase domain"/>
    <property type="match status" value="1"/>
</dbReference>
<dbReference type="Pfam" id="PF00248">
    <property type="entry name" value="Aldo_ket_red"/>
    <property type="match status" value="1"/>
</dbReference>
<evidence type="ECO:0000313" key="3">
    <source>
        <dbReference type="Proteomes" id="UP000281955"/>
    </source>
</evidence>
<dbReference type="RefSeq" id="WP_121195054.1">
    <property type="nucleotide sequence ID" value="NZ_RBWV01000017.1"/>
</dbReference>
<keyword evidence="3" id="KW-1185">Reference proteome</keyword>
<dbReference type="SUPFAM" id="SSF51430">
    <property type="entry name" value="NAD(P)-linked oxidoreductase"/>
    <property type="match status" value="1"/>
</dbReference>
<sequence length="323" mass="35218">MEYRTLGRTGLSVSEIGYGAWGIGGGAWVGAAEDESVAALNAAIDAGVTFIDTARGYGESERIVGKVLRARQDDRIVVATKVPPKNATWPAPGGLDPSATFPGEHIRASLEESLSASGLDAFDVVQFHVWSDDWVGRGDWLETVEALKREGKMRFFGVSINDYQPENALELIRSGVVDTVQVIYNIWHQQPAEQLLPACEEHGVGVIVRVALDEGGLTGRVRADTEFPEGDFRNGFFGGARKAEVEHRVGALTSDLGIRPEDLAATALRYVLAHDAVSTVIPGMRTVRNVERNVAVSDGQPLPAEQLEVFPRHRWERNFYEPA</sequence>
<organism evidence="2 3">
    <name type="scientific">Motilibacter peucedani</name>
    <dbReference type="NCBI Taxonomy" id="598650"/>
    <lineage>
        <taxon>Bacteria</taxon>
        <taxon>Bacillati</taxon>
        <taxon>Actinomycetota</taxon>
        <taxon>Actinomycetes</taxon>
        <taxon>Motilibacterales</taxon>
        <taxon>Motilibacteraceae</taxon>
        <taxon>Motilibacter</taxon>
    </lineage>
</organism>
<name>A0A420XK54_9ACTN</name>
<dbReference type="EMBL" id="RBWV01000017">
    <property type="protein sequence ID" value="RKS67895.1"/>
    <property type="molecule type" value="Genomic_DNA"/>
</dbReference>
<dbReference type="InParanoid" id="A0A420XK54"/>
<dbReference type="CDD" id="cd19086">
    <property type="entry name" value="AKR_AKR11C1"/>
    <property type="match status" value="1"/>
</dbReference>
<dbReference type="PANTHER" id="PTHR43312:SF1">
    <property type="entry name" value="NADP-DEPENDENT OXIDOREDUCTASE DOMAIN-CONTAINING PROTEIN"/>
    <property type="match status" value="1"/>
</dbReference>
<protein>
    <submittedName>
        <fullName evidence="2">Aryl-alcohol dehydrogenase-like predicted oxidoreductase</fullName>
    </submittedName>
</protein>
<dbReference type="AlphaFoldDB" id="A0A420XK54"/>
<evidence type="ECO:0000313" key="2">
    <source>
        <dbReference type="EMBL" id="RKS67895.1"/>
    </source>
</evidence>
<comment type="caution">
    <text evidence="2">The sequence shown here is derived from an EMBL/GenBank/DDBJ whole genome shotgun (WGS) entry which is preliminary data.</text>
</comment>